<evidence type="ECO:0000256" key="1">
    <source>
        <dbReference type="SAM" id="MobiDB-lite"/>
    </source>
</evidence>
<sequence>MQVIVFTEELKFEEEYGTTETKKGNAILPLCSYHLNVSSASPDAQVEALQFVGSAGGLKTPTEAKAAGEEAASGGFPMGGMNLGGLGLNMDGLFSGFSQPSGVLGGQQERDTDGEFFGLPLGKLKEKQRLGLEDLKGFPLGGGGEEILLPGNVDLKGVDLGHLGGLGKGMENLGEAIQHTHMHWPEDVEGRRLPVEGLTRVGREEAGRLPREPVKLGLGEEGADPAPQAAMLQLW</sequence>
<feature type="compositionally biased region" description="Basic and acidic residues" evidence="1">
    <location>
        <begin position="205"/>
        <end position="214"/>
    </location>
</feature>
<dbReference type="AlphaFoldDB" id="A0A0K6SB80"/>
<organism evidence="2">
    <name type="scientific">Chromera velia CCMP2878</name>
    <dbReference type="NCBI Taxonomy" id="1169474"/>
    <lineage>
        <taxon>Eukaryota</taxon>
        <taxon>Sar</taxon>
        <taxon>Alveolata</taxon>
        <taxon>Colpodellida</taxon>
        <taxon>Chromeraceae</taxon>
        <taxon>Chromera</taxon>
    </lineage>
</organism>
<evidence type="ECO:0000313" key="2">
    <source>
        <dbReference type="EMBL" id="CUC10917.1"/>
    </source>
</evidence>
<reference evidence="2" key="1">
    <citation type="submission" date="2014-11" db="EMBL/GenBank/DDBJ databases">
        <title>Molecular phylogeny of cliff fern family Woodsiaceae with morphological implications.</title>
        <authorList>
            <person name="Shao Y.-Z."/>
            <person name="Wei R."/>
            <person name="Zhang X.-C."/>
        </authorList>
    </citation>
    <scope>NUCLEOTIDE SEQUENCE</scope>
</reference>
<gene>
    <name evidence="2" type="ORF">Cvel_13402.t1</name>
</gene>
<proteinExistence type="predicted"/>
<dbReference type="VEuPathDB" id="CryptoDB:Cvel_13402"/>
<name>A0A0K6SB80_9ALVE</name>
<protein>
    <submittedName>
        <fullName evidence="2">Uncharacterized protein</fullName>
    </submittedName>
</protein>
<feature type="region of interest" description="Disordered" evidence="1">
    <location>
        <begin position="205"/>
        <end position="227"/>
    </location>
</feature>
<accession>A0A0K6SB80</accession>
<dbReference type="EMBL" id="CDMZ01005858">
    <property type="protein sequence ID" value="CUC10917.1"/>
    <property type="molecule type" value="Genomic_DNA"/>
</dbReference>